<feature type="domain" description="Aspartate/glutamate/uridylate kinase" evidence="1">
    <location>
        <begin position="10"/>
        <end position="160"/>
    </location>
</feature>
<sequence length="205" mass="22327">MNDPRPLPATVVKLGGSLLELKDLAARLRGLFSLLDKTGGIATVVGGGPAADLVRRWDEQQTFSDREAHWLAIRAMRLTEELVAIRAPECGNIESDRGEVREMLLYNRRVILSIEPMLEAAAKEFLPRPAASWDVTSDTLAAWAAKYLGVSRLVLAKSVDPPAGGLAAATEQGLVDPMFERSAEGLEISWVNLRSDPNHVVPFSD</sequence>
<dbReference type="InParanoid" id="A0A517SHS3"/>
<dbReference type="KEGG" id="ccos:Pan44_37110"/>
<dbReference type="InterPro" id="IPR001048">
    <property type="entry name" value="Asp/Glu/Uridylate_kinase"/>
</dbReference>
<dbReference type="AlphaFoldDB" id="A0A517SHS3"/>
<keyword evidence="3" id="KW-1185">Reference proteome</keyword>
<dbReference type="Gene3D" id="3.40.1160.10">
    <property type="entry name" value="Acetylglutamate kinase-like"/>
    <property type="match status" value="1"/>
</dbReference>
<dbReference type="SUPFAM" id="SSF53633">
    <property type="entry name" value="Carbamate kinase-like"/>
    <property type="match status" value="1"/>
</dbReference>
<keyword evidence="2" id="KW-0418">Kinase</keyword>
<organism evidence="2 3">
    <name type="scientific">Caulifigura coniformis</name>
    <dbReference type="NCBI Taxonomy" id="2527983"/>
    <lineage>
        <taxon>Bacteria</taxon>
        <taxon>Pseudomonadati</taxon>
        <taxon>Planctomycetota</taxon>
        <taxon>Planctomycetia</taxon>
        <taxon>Planctomycetales</taxon>
        <taxon>Planctomycetaceae</taxon>
        <taxon>Caulifigura</taxon>
    </lineage>
</organism>
<reference evidence="2 3" key="1">
    <citation type="submission" date="2019-02" db="EMBL/GenBank/DDBJ databases">
        <title>Deep-cultivation of Planctomycetes and their phenomic and genomic characterization uncovers novel biology.</title>
        <authorList>
            <person name="Wiegand S."/>
            <person name="Jogler M."/>
            <person name="Boedeker C."/>
            <person name="Pinto D."/>
            <person name="Vollmers J."/>
            <person name="Rivas-Marin E."/>
            <person name="Kohn T."/>
            <person name="Peeters S.H."/>
            <person name="Heuer A."/>
            <person name="Rast P."/>
            <person name="Oberbeckmann S."/>
            <person name="Bunk B."/>
            <person name="Jeske O."/>
            <person name="Meyerdierks A."/>
            <person name="Storesund J.E."/>
            <person name="Kallscheuer N."/>
            <person name="Luecker S."/>
            <person name="Lage O.M."/>
            <person name="Pohl T."/>
            <person name="Merkel B.J."/>
            <person name="Hornburger P."/>
            <person name="Mueller R.-W."/>
            <person name="Bruemmer F."/>
            <person name="Labrenz M."/>
            <person name="Spormann A.M."/>
            <person name="Op den Camp H."/>
            <person name="Overmann J."/>
            <person name="Amann R."/>
            <person name="Jetten M.S.M."/>
            <person name="Mascher T."/>
            <person name="Medema M.H."/>
            <person name="Devos D.P."/>
            <person name="Kaster A.-K."/>
            <person name="Ovreas L."/>
            <person name="Rohde M."/>
            <person name="Galperin M.Y."/>
            <person name="Jogler C."/>
        </authorList>
    </citation>
    <scope>NUCLEOTIDE SEQUENCE [LARGE SCALE GENOMIC DNA]</scope>
    <source>
        <strain evidence="2 3">Pan44</strain>
    </source>
</reference>
<evidence type="ECO:0000259" key="1">
    <source>
        <dbReference type="Pfam" id="PF00696"/>
    </source>
</evidence>
<protein>
    <submittedName>
        <fullName evidence="2">Amino acid kinase family protein</fullName>
    </submittedName>
</protein>
<dbReference type="Pfam" id="PF00696">
    <property type="entry name" value="AA_kinase"/>
    <property type="match status" value="1"/>
</dbReference>
<name>A0A517SHS3_9PLAN</name>
<accession>A0A517SHS3</accession>
<dbReference type="EMBL" id="CP036271">
    <property type="protein sequence ID" value="QDT55665.1"/>
    <property type="molecule type" value="Genomic_DNA"/>
</dbReference>
<proteinExistence type="predicted"/>
<evidence type="ECO:0000313" key="3">
    <source>
        <dbReference type="Proteomes" id="UP000315700"/>
    </source>
</evidence>
<gene>
    <name evidence="2" type="ORF">Pan44_37110</name>
</gene>
<keyword evidence="2" id="KW-0808">Transferase</keyword>
<dbReference type="InterPro" id="IPR036393">
    <property type="entry name" value="AceGlu_kinase-like_sf"/>
</dbReference>
<dbReference type="GO" id="GO:0016301">
    <property type="term" value="F:kinase activity"/>
    <property type="evidence" value="ECO:0007669"/>
    <property type="project" value="UniProtKB-KW"/>
</dbReference>
<evidence type="ECO:0000313" key="2">
    <source>
        <dbReference type="EMBL" id="QDT55665.1"/>
    </source>
</evidence>
<dbReference type="RefSeq" id="WP_197453433.1">
    <property type="nucleotide sequence ID" value="NZ_CP036271.1"/>
</dbReference>
<dbReference type="Proteomes" id="UP000315700">
    <property type="component" value="Chromosome"/>
</dbReference>